<protein>
    <recommendedName>
        <fullName evidence="1">FAD-binding FR-type domain-containing protein</fullName>
    </recommendedName>
</protein>
<dbReference type="PANTHER" id="PTHR30157:SF0">
    <property type="entry name" value="NADPH-DEPENDENT FERRIC-CHELATE REDUCTASE"/>
    <property type="match status" value="1"/>
</dbReference>
<dbReference type="Proteomes" id="UP000094313">
    <property type="component" value="Chromosome"/>
</dbReference>
<feature type="domain" description="FAD-binding FR-type" evidence="1">
    <location>
        <begin position="17"/>
        <end position="117"/>
    </location>
</feature>
<dbReference type="PROSITE" id="PS51384">
    <property type="entry name" value="FAD_FR"/>
    <property type="match status" value="1"/>
</dbReference>
<dbReference type="Pfam" id="PF00970">
    <property type="entry name" value="FAD_binding_6"/>
    <property type="match status" value="1"/>
</dbReference>
<dbReference type="InterPro" id="IPR039374">
    <property type="entry name" value="SIP_fam"/>
</dbReference>
<evidence type="ECO:0000313" key="3">
    <source>
        <dbReference type="Proteomes" id="UP000094313"/>
    </source>
</evidence>
<dbReference type="InterPro" id="IPR017938">
    <property type="entry name" value="Riboflavin_synthase-like_b-brl"/>
</dbReference>
<dbReference type="SUPFAM" id="SSF63380">
    <property type="entry name" value="Riboflavin synthase domain-like"/>
    <property type="match status" value="1"/>
</dbReference>
<dbReference type="GO" id="GO:0016491">
    <property type="term" value="F:oxidoreductase activity"/>
    <property type="evidence" value="ECO:0007669"/>
    <property type="project" value="InterPro"/>
</dbReference>
<dbReference type="KEGG" id="psty:BFS30_19235"/>
<evidence type="ECO:0000259" key="1">
    <source>
        <dbReference type="PROSITE" id="PS51384"/>
    </source>
</evidence>
<name>A0A1D7QKH8_9SPHI</name>
<dbReference type="AlphaFoldDB" id="A0A1D7QKH8"/>
<evidence type="ECO:0000313" key="2">
    <source>
        <dbReference type="EMBL" id="AOM79113.1"/>
    </source>
</evidence>
<sequence>MGMNMLKKKALQLIERQLAKSGTVLEVRSWSPSTFYEVDLHLPGVDMSKWTSVQHMKTKVAEYVYRDYTPASWDEETGTCTLYIDAAHDGEGSRWVSSLRKGDQICYLGIAGTNARPVDGKRIVCLGDSSCVGHFLALEQLAGKGNVSGALVIKEESHRREFASYFDTLLEAIPQQLNSNIDNLHNWLKEQQWGSNAVYIAGNVPMVVELKKIIRNLPDFDGAVKVQGFWW</sequence>
<dbReference type="PANTHER" id="PTHR30157">
    <property type="entry name" value="FERRIC REDUCTASE, NADPH-DEPENDENT"/>
    <property type="match status" value="1"/>
</dbReference>
<organism evidence="2 3">
    <name type="scientific">Pedobacter steynii</name>
    <dbReference type="NCBI Taxonomy" id="430522"/>
    <lineage>
        <taxon>Bacteria</taxon>
        <taxon>Pseudomonadati</taxon>
        <taxon>Bacteroidota</taxon>
        <taxon>Sphingobacteriia</taxon>
        <taxon>Sphingobacteriales</taxon>
        <taxon>Sphingobacteriaceae</taxon>
        <taxon>Pedobacter</taxon>
    </lineage>
</organism>
<reference evidence="2 3" key="1">
    <citation type="submission" date="2016-08" db="EMBL/GenBank/DDBJ databases">
        <authorList>
            <person name="Seilhamer J.J."/>
        </authorList>
    </citation>
    <scope>NUCLEOTIDE SEQUENCE [LARGE SCALE GENOMIC DNA]</scope>
    <source>
        <strain evidence="2 3">DX4</strain>
    </source>
</reference>
<dbReference type="Gene3D" id="2.40.30.10">
    <property type="entry name" value="Translation factors"/>
    <property type="match status" value="1"/>
</dbReference>
<accession>A0A1D7QKH8</accession>
<dbReference type="InterPro" id="IPR008333">
    <property type="entry name" value="Cbr1-like_FAD-bd_dom"/>
</dbReference>
<keyword evidence="3" id="KW-1185">Reference proteome</keyword>
<dbReference type="OrthoDB" id="649820at2"/>
<proteinExistence type="predicted"/>
<dbReference type="InterPro" id="IPR017927">
    <property type="entry name" value="FAD-bd_FR_type"/>
</dbReference>
<gene>
    <name evidence="2" type="ORF">BFS30_19235</name>
</gene>
<dbReference type="EMBL" id="CP017141">
    <property type="protein sequence ID" value="AOM79113.1"/>
    <property type="molecule type" value="Genomic_DNA"/>
</dbReference>